<dbReference type="PANTHER" id="PTHR22943">
    <property type="entry name" value="7-TRANSMEMBRANE DOMAIN RECEPTOR C.ELEGANS"/>
    <property type="match status" value="1"/>
</dbReference>
<protein>
    <submittedName>
        <fullName evidence="3">7TM_GPCR_Srx domain-containing protein</fullName>
    </submittedName>
</protein>
<feature type="transmembrane region" description="Helical" evidence="1">
    <location>
        <begin position="88"/>
        <end position="112"/>
    </location>
</feature>
<sequence>MLEDFGINVDEITYIIADFYPIDDNGQTSPSLATFVSGINFLFMTTVSLIVIFVFGFKCYFEMTRVAVPGRNYSITQKLLQTQLFRALVFQTLIPLTIMYLPLFVLFIFPMFNINVGFAHYVSISISLYPALDALPNLLLIRDYRDSLYNILRKPHEVTLNMEPYYIRRGSATVSSARKSTVNLN</sequence>
<evidence type="ECO:0000313" key="3">
    <source>
        <dbReference type="WBParaSite" id="Csp11.Scaffold629.g16148.t1"/>
    </source>
</evidence>
<proteinExistence type="predicted"/>
<dbReference type="WBParaSite" id="Csp11.Scaffold629.g16148.t1">
    <property type="protein sequence ID" value="Csp11.Scaffold629.g16148.t1"/>
    <property type="gene ID" value="Csp11.Scaffold629.g16148"/>
</dbReference>
<keyword evidence="2" id="KW-1185">Reference proteome</keyword>
<evidence type="ECO:0000256" key="1">
    <source>
        <dbReference type="SAM" id="Phobius"/>
    </source>
</evidence>
<dbReference type="Pfam" id="PF10326">
    <property type="entry name" value="7TM_GPCR_Str"/>
    <property type="match status" value="1"/>
</dbReference>
<organism evidence="2 3">
    <name type="scientific">Caenorhabditis tropicalis</name>
    <dbReference type="NCBI Taxonomy" id="1561998"/>
    <lineage>
        <taxon>Eukaryota</taxon>
        <taxon>Metazoa</taxon>
        <taxon>Ecdysozoa</taxon>
        <taxon>Nematoda</taxon>
        <taxon>Chromadorea</taxon>
        <taxon>Rhabditida</taxon>
        <taxon>Rhabditina</taxon>
        <taxon>Rhabditomorpha</taxon>
        <taxon>Rhabditoidea</taxon>
        <taxon>Rhabditidae</taxon>
        <taxon>Peloderinae</taxon>
        <taxon>Caenorhabditis</taxon>
    </lineage>
</organism>
<keyword evidence="1" id="KW-0812">Transmembrane</keyword>
<dbReference type="InterPro" id="IPR019428">
    <property type="entry name" value="7TM_GPCR_serpentine_rcpt_Str"/>
</dbReference>
<dbReference type="GO" id="GO:0038022">
    <property type="term" value="F:G protein-coupled olfactory receptor activity"/>
    <property type="evidence" value="ECO:0007669"/>
    <property type="project" value="TreeGrafter"/>
</dbReference>
<dbReference type="SUPFAM" id="SSF81321">
    <property type="entry name" value="Family A G protein-coupled receptor-like"/>
    <property type="match status" value="1"/>
</dbReference>
<accession>A0A1I7U984</accession>
<dbReference type="eggNOG" id="ENOG502TFP1">
    <property type="taxonomic scope" value="Eukaryota"/>
</dbReference>
<dbReference type="PANTHER" id="PTHR22943:SF121">
    <property type="entry name" value="SEVEN TM RECEPTOR"/>
    <property type="match status" value="1"/>
</dbReference>
<keyword evidence="1" id="KW-0472">Membrane</keyword>
<name>A0A1I7U984_9PELO</name>
<evidence type="ECO:0000313" key="2">
    <source>
        <dbReference type="Proteomes" id="UP000095282"/>
    </source>
</evidence>
<dbReference type="STRING" id="1561998.A0A1I7U984"/>
<reference evidence="3" key="1">
    <citation type="submission" date="2016-11" db="UniProtKB">
        <authorList>
            <consortium name="WormBaseParasite"/>
        </authorList>
    </citation>
    <scope>IDENTIFICATION</scope>
</reference>
<dbReference type="GO" id="GO:0042048">
    <property type="term" value="P:olfactory behavior"/>
    <property type="evidence" value="ECO:0007669"/>
    <property type="project" value="TreeGrafter"/>
</dbReference>
<keyword evidence="1" id="KW-1133">Transmembrane helix</keyword>
<feature type="transmembrane region" description="Helical" evidence="1">
    <location>
        <begin position="39"/>
        <end position="61"/>
    </location>
</feature>
<feature type="transmembrane region" description="Helical" evidence="1">
    <location>
        <begin position="118"/>
        <end position="141"/>
    </location>
</feature>
<dbReference type="GO" id="GO:0005886">
    <property type="term" value="C:plasma membrane"/>
    <property type="evidence" value="ECO:0007669"/>
    <property type="project" value="TreeGrafter"/>
</dbReference>
<dbReference type="AlphaFoldDB" id="A0A1I7U984"/>
<dbReference type="Proteomes" id="UP000095282">
    <property type="component" value="Unplaced"/>
</dbReference>